<dbReference type="RefSeq" id="WP_188796204.1">
    <property type="nucleotide sequence ID" value="NZ_BMIZ01000001.1"/>
</dbReference>
<gene>
    <name evidence="8" type="ORF">ISN74_00175</name>
</gene>
<protein>
    <submittedName>
        <fullName evidence="8">Amino acid permease</fullName>
    </submittedName>
</protein>
<evidence type="ECO:0000256" key="3">
    <source>
        <dbReference type="ARBA" id="ARBA00022475"/>
    </source>
</evidence>
<dbReference type="InterPro" id="IPR002293">
    <property type="entry name" value="AA/rel_permease1"/>
</dbReference>
<feature type="transmembrane region" description="Helical" evidence="7">
    <location>
        <begin position="240"/>
        <end position="265"/>
    </location>
</feature>
<comment type="subcellular location">
    <subcellularLocation>
        <location evidence="1">Cell membrane</location>
        <topology evidence="1">Multi-pass membrane protein</topology>
    </subcellularLocation>
</comment>
<keyword evidence="5 7" id="KW-1133">Transmembrane helix</keyword>
<feature type="transmembrane region" description="Helical" evidence="7">
    <location>
        <begin position="341"/>
        <end position="361"/>
    </location>
</feature>
<dbReference type="PANTHER" id="PTHR42770">
    <property type="entry name" value="AMINO ACID TRANSPORTER-RELATED"/>
    <property type="match status" value="1"/>
</dbReference>
<dbReference type="PIRSF" id="PIRSF006060">
    <property type="entry name" value="AA_transporter"/>
    <property type="match status" value="1"/>
</dbReference>
<feature type="transmembrane region" description="Helical" evidence="7">
    <location>
        <begin position="166"/>
        <end position="187"/>
    </location>
</feature>
<reference evidence="8 9" key="1">
    <citation type="submission" date="2020-10" db="EMBL/GenBank/DDBJ databases">
        <title>Phylogeny of dyella-like bacteria.</title>
        <authorList>
            <person name="Fu J."/>
        </authorList>
    </citation>
    <scope>NUCLEOTIDE SEQUENCE [LARGE SCALE GENOMIC DNA]</scope>
    <source>
        <strain evidence="8 9">DHOB09</strain>
    </source>
</reference>
<evidence type="ECO:0000256" key="1">
    <source>
        <dbReference type="ARBA" id="ARBA00004651"/>
    </source>
</evidence>
<evidence type="ECO:0000256" key="2">
    <source>
        <dbReference type="ARBA" id="ARBA00022448"/>
    </source>
</evidence>
<dbReference type="EMBL" id="CP064030">
    <property type="protein sequence ID" value="QRN53876.1"/>
    <property type="molecule type" value="Genomic_DNA"/>
</dbReference>
<organism evidence="8 9">
    <name type="scientific">Dyella caseinilytica</name>
    <dbReference type="NCBI Taxonomy" id="1849581"/>
    <lineage>
        <taxon>Bacteria</taxon>
        <taxon>Pseudomonadati</taxon>
        <taxon>Pseudomonadota</taxon>
        <taxon>Gammaproteobacteria</taxon>
        <taxon>Lysobacterales</taxon>
        <taxon>Rhodanobacteraceae</taxon>
        <taxon>Dyella</taxon>
    </lineage>
</organism>
<evidence type="ECO:0000313" key="9">
    <source>
        <dbReference type="Proteomes" id="UP000663181"/>
    </source>
</evidence>
<dbReference type="InterPro" id="IPR050367">
    <property type="entry name" value="APC_superfamily"/>
</dbReference>
<sequence length="477" mass="51043">MADIAAVEIRPGLRRILGTWDLALFNIAAIVALRWLSVAAQIGPSSLVLWLLGLIGFFLPLALAVLELSSRVPGEGGLYLWSKAAFGDLHGFVTGWTYWISNITYLPSMLLFSAGIFLHIGGAHWLSHTDDSHYNLIYAMLVLWSATWLSVLGLERAKWLQNIGGVATWATGALILVAGAVALYRFGPATRITAANVMPDFRQLATFSTFATIALAFQGLELGPVLGGEIRDPDRQIPRATLIACIAIAAIYIAGTASLLIALPASTIDVIGGIPQALSAIADRIGLPIFGPLTAMLVTLGSIGTIGAWLTGMARLPFVVGVDRYLPVVLARLHPRHGTPYMALLIQGVLTSLMLLAALSGSTIHEAYIILIDMTVIMSLLPLTYIFLAFPVLRHRSARRSEGVRLAPLNATGCWIVGLSGFAVTLLAIVTSMIPPAGDPHPGLFLLKVVGGSLLLIGIGLMFYRHRDRRHAAVEST</sequence>
<evidence type="ECO:0000256" key="5">
    <source>
        <dbReference type="ARBA" id="ARBA00022989"/>
    </source>
</evidence>
<feature type="transmembrane region" description="Helical" evidence="7">
    <location>
        <begin position="17"/>
        <end position="36"/>
    </location>
</feature>
<keyword evidence="9" id="KW-1185">Reference proteome</keyword>
<feature type="transmembrane region" description="Helical" evidence="7">
    <location>
        <begin position="106"/>
        <end position="127"/>
    </location>
</feature>
<proteinExistence type="predicted"/>
<feature type="transmembrane region" description="Helical" evidence="7">
    <location>
        <begin position="48"/>
        <end position="66"/>
    </location>
</feature>
<keyword evidence="6 7" id="KW-0472">Membrane</keyword>
<evidence type="ECO:0000313" key="8">
    <source>
        <dbReference type="EMBL" id="QRN53876.1"/>
    </source>
</evidence>
<evidence type="ECO:0000256" key="7">
    <source>
        <dbReference type="SAM" id="Phobius"/>
    </source>
</evidence>
<keyword evidence="4 7" id="KW-0812">Transmembrane</keyword>
<name>A0ABX7GTU5_9GAMM</name>
<feature type="transmembrane region" description="Helical" evidence="7">
    <location>
        <begin position="133"/>
        <end position="154"/>
    </location>
</feature>
<dbReference type="PANTHER" id="PTHR42770:SF15">
    <property type="entry name" value="GLUTAMATE_GAMMA-AMINOBUTYRATE ANTIPORTER-RELATED"/>
    <property type="match status" value="1"/>
</dbReference>
<accession>A0ABX7GTU5</accession>
<dbReference type="Pfam" id="PF13520">
    <property type="entry name" value="AA_permease_2"/>
    <property type="match status" value="1"/>
</dbReference>
<feature type="transmembrane region" description="Helical" evidence="7">
    <location>
        <begin position="285"/>
        <end position="310"/>
    </location>
</feature>
<evidence type="ECO:0000256" key="4">
    <source>
        <dbReference type="ARBA" id="ARBA00022692"/>
    </source>
</evidence>
<dbReference type="Gene3D" id="1.20.1740.10">
    <property type="entry name" value="Amino acid/polyamine transporter I"/>
    <property type="match status" value="1"/>
</dbReference>
<feature type="transmembrane region" description="Helical" evidence="7">
    <location>
        <begin position="414"/>
        <end position="434"/>
    </location>
</feature>
<evidence type="ECO:0000256" key="6">
    <source>
        <dbReference type="ARBA" id="ARBA00023136"/>
    </source>
</evidence>
<feature type="transmembrane region" description="Helical" evidence="7">
    <location>
        <begin position="446"/>
        <end position="464"/>
    </location>
</feature>
<keyword evidence="3" id="KW-1003">Cell membrane</keyword>
<keyword evidence="2" id="KW-0813">Transport</keyword>
<feature type="transmembrane region" description="Helical" evidence="7">
    <location>
        <begin position="207"/>
        <end position="228"/>
    </location>
</feature>
<feature type="transmembrane region" description="Helical" evidence="7">
    <location>
        <begin position="367"/>
        <end position="393"/>
    </location>
</feature>
<dbReference type="Proteomes" id="UP000663181">
    <property type="component" value="Chromosome"/>
</dbReference>